<feature type="coiled-coil region" evidence="1">
    <location>
        <begin position="447"/>
        <end position="474"/>
    </location>
</feature>
<evidence type="ECO:0000313" key="2">
    <source>
        <dbReference type="EMBL" id="RGK88007.1"/>
    </source>
</evidence>
<dbReference type="Proteomes" id="UP000260874">
    <property type="component" value="Unassembled WGS sequence"/>
</dbReference>
<keyword evidence="1" id="KW-0175">Coiled coil</keyword>
<gene>
    <name evidence="2" type="ORF">DXC91_00035</name>
</gene>
<evidence type="ECO:0000313" key="3">
    <source>
        <dbReference type="Proteomes" id="UP000260874"/>
    </source>
</evidence>
<reference evidence="2 3" key="1">
    <citation type="submission" date="2018-08" db="EMBL/GenBank/DDBJ databases">
        <title>A genome reference for cultivated species of the human gut microbiota.</title>
        <authorList>
            <person name="Zou Y."/>
            <person name="Xue W."/>
            <person name="Luo G."/>
        </authorList>
    </citation>
    <scope>NUCLEOTIDE SEQUENCE [LARGE SCALE GENOMIC DNA]</scope>
    <source>
        <strain evidence="2 3">TF09-22</strain>
    </source>
</reference>
<dbReference type="EMBL" id="QSRB01000001">
    <property type="protein sequence ID" value="RGK88007.1"/>
    <property type="molecule type" value="Genomic_DNA"/>
</dbReference>
<evidence type="ECO:0008006" key="4">
    <source>
        <dbReference type="Google" id="ProtNLM"/>
    </source>
</evidence>
<proteinExistence type="predicted"/>
<dbReference type="RefSeq" id="WP_117703115.1">
    <property type="nucleotide sequence ID" value="NZ_CAXSSZ010000025.1"/>
</dbReference>
<sequence>MADNYLDFSIRMKDEASSVIKTVGVNTEHLRKGVQQVTEEVSKAQRSIVDWAQAAQAADMLGQSIQQLFGVCKELTDAYQVQLVAETQLQTVMRQRMSATDEEIQSIKDLASAQQALGVIGDEVQLSGAQQMATFLNEKASLDSLIPAMNNLLAQQKGLNATNQDAVGIGNMMGKAMQGQVDVLQRVGVTFTEAQKKVLQYGTESERAAMLAQVIRDNVGEMNAELARTDAGKQKQLENTLGDIKEQFGAMVQPAMRVITAMAQTTTAVTGLVRLYSSLRSVAIALKGTAAATALATMHTRVQTIAMRALAIANGTATVSTNALRIATIALYATITGGIYLAVQGLISLFSSYNSTTKETAEKQDLLKDSADAYKSSVSQLKGEIDMEISSLAKLIKGHGDESGKVQELNQKYGDALGYHKSAAEWYDVLIRKSADYCKAIGYEAQAKVLASQKAEKEMQLEAVRKQKQALIDSGGDTTTKRVLTSGLDAAGNKTMKWEKRQVNTDEYMELRRQETRLVIENHNLGKSFEECMQKMTEGMSALQNTSRKTDVATMSYDELGKEIESTESKLKSLAPTETAEINRLSAYNKELKARKDALGKMTGLGGGNGSGKGTAKADIPVAPGSLEALEKKLNELKERQKKAPIEEQLTFTPDIVALEDLIENIRYRLKHADFEARYTLKPTEEGVISDAPIKRSMQSSTSLTQKEGGLRDLKLEAPKLDLEKPLEGMDAWNAAVDKAREKNAEAIGSMGAMGNAMGSLGEVIGGQAGAWLDWAGNLLNAIAQALPQLAALSTANTAAAATGAASSVASIPFVGPIMAVAAVASVLAALTSLPKFANGGIAYGPTLGLFGEYAGASNNPEVVAPLNRLRQLIQPVGLGGMSGDVRFRIDGRALTGILERETNLSRRS</sequence>
<evidence type="ECO:0000256" key="1">
    <source>
        <dbReference type="SAM" id="Coils"/>
    </source>
</evidence>
<dbReference type="AlphaFoldDB" id="A0A3E4Q7H4"/>
<name>A0A3E4Q7H4_BACUN</name>
<comment type="caution">
    <text evidence="2">The sequence shown here is derived from an EMBL/GenBank/DDBJ whole genome shotgun (WGS) entry which is preliminary data.</text>
</comment>
<organism evidence="2 3">
    <name type="scientific">Bacteroides uniformis</name>
    <dbReference type="NCBI Taxonomy" id="820"/>
    <lineage>
        <taxon>Bacteria</taxon>
        <taxon>Pseudomonadati</taxon>
        <taxon>Bacteroidota</taxon>
        <taxon>Bacteroidia</taxon>
        <taxon>Bacteroidales</taxon>
        <taxon>Bacteroidaceae</taxon>
        <taxon>Bacteroides</taxon>
    </lineage>
</organism>
<accession>A0A3E4Q7H4</accession>
<protein>
    <recommendedName>
        <fullName evidence="4">Phage tail tape measure protein</fullName>
    </recommendedName>
</protein>